<keyword evidence="3" id="KW-1185">Reference proteome</keyword>
<dbReference type="Proteomes" id="UP000789396">
    <property type="component" value="Unassembled WGS sequence"/>
</dbReference>
<evidence type="ECO:0000313" key="2">
    <source>
        <dbReference type="EMBL" id="CAG8621406.1"/>
    </source>
</evidence>
<sequence>QEYREVDAAQKCRKRGLETVEQYQKWQQQDAEAKQQKRSNENKEQCLY</sequence>
<feature type="region of interest" description="Disordered" evidence="1">
    <location>
        <begin position="29"/>
        <end position="48"/>
    </location>
</feature>
<gene>
    <name evidence="2" type="ORF">RFULGI_LOCUS7372</name>
</gene>
<organism evidence="2 3">
    <name type="scientific">Racocetra fulgida</name>
    <dbReference type="NCBI Taxonomy" id="60492"/>
    <lineage>
        <taxon>Eukaryota</taxon>
        <taxon>Fungi</taxon>
        <taxon>Fungi incertae sedis</taxon>
        <taxon>Mucoromycota</taxon>
        <taxon>Glomeromycotina</taxon>
        <taxon>Glomeromycetes</taxon>
        <taxon>Diversisporales</taxon>
        <taxon>Gigasporaceae</taxon>
        <taxon>Racocetra</taxon>
    </lineage>
</organism>
<dbReference type="EMBL" id="CAJVPZ010010613">
    <property type="protein sequence ID" value="CAG8621406.1"/>
    <property type="molecule type" value="Genomic_DNA"/>
</dbReference>
<evidence type="ECO:0000313" key="3">
    <source>
        <dbReference type="Proteomes" id="UP000789396"/>
    </source>
</evidence>
<dbReference type="AlphaFoldDB" id="A0A9N9D365"/>
<protein>
    <submittedName>
        <fullName evidence="2">12241_t:CDS:1</fullName>
    </submittedName>
</protein>
<proteinExistence type="predicted"/>
<name>A0A9N9D365_9GLOM</name>
<accession>A0A9N9D365</accession>
<reference evidence="2" key="1">
    <citation type="submission" date="2021-06" db="EMBL/GenBank/DDBJ databases">
        <authorList>
            <person name="Kallberg Y."/>
            <person name="Tangrot J."/>
            <person name="Rosling A."/>
        </authorList>
    </citation>
    <scope>NUCLEOTIDE SEQUENCE</scope>
    <source>
        <strain evidence="2">IN212</strain>
    </source>
</reference>
<feature type="non-terminal residue" evidence="2">
    <location>
        <position position="1"/>
    </location>
</feature>
<evidence type="ECO:0000256" key="1">
    <source>
        <dbReference type="SAM" id="MobiDB-lite"/>
    </source>
</evidence>
<feature type="compositionally biased region" description="Basic and acidic residues" evidence="1">
    <location>
        <begin position="31"/>
        <end position="48"/>
    </location>
</feature>
<comment type="caution">
    <text evidence="2">The sequence shown here is derived from an EMBL/GenBank/DDBJ whole genome shotgun (WGS) entry which is preliminary data.</text>
</comment>